<dbReference type="RefSeq" id="WP_216923638.1">
    <property type="nucleotide sequence ID" value="NZ_JAHOPC010000002.1"/>
</dbReference>
<gene>
    <name evidence="2" type="ORF">KSW38_05820</name>
</gene>
<comment type="caution">
    <text evidence="2">The sequence shown here is derived from an EMBL/GenBank/DDBJ whole genome shotgun (WGS) entry which is preliminary data.</text>
</comment>
<evidence type="ECO:0000313" key="2">
    <source>
        <dbReference type="EMBL" id="MBU8865806.1"/>
    </source>
</evidence>
<feature type="region of interest" description="Disordered" evidence="1">
    <location>
        <begin position="151"/>
        <end position="172"/>
    </location>
</feature>
<sequence>MENTSRDQTTSPDQETKELSVHDCWKYLQSTSTCRVALINGDVPEIFPVNYIPNFGTLLFRTGQGTKHKALREGAVIAMEADGFNRYGTIAWSVIIKGRPEFVTHPEEIQEAVDAGLSPWQPGPKDILVRVTPTHISGRRFVITPPSKWWPPLDPAASDDDVAAEGDDAGNQ</sequence>
<dbReference type="Proteomes" id="UP000824166">
    <property type="component" value="Unassembled WGS sequence"/>
</dbReference>
<evidence type="ECO:0000313" key="3">
    <source>
        <dbReference type="Proteomes" id="UP000824166"/>
    </source>
</evidence>
<name>A0ABS6I501_9MICC</name>
<accession>A0ABS6I501</accession>
<reference evidence="2 3" key="1">
    <citation type="submission" date="2021-06" db="EMBL/GenBank/DDBJ databases">
        <authorList>
            <person name="Jeong J.W."/>
        </authorList>
    </citation>
    <scope>NUCLEOTIDE SEQUENCE [LARGE SCALE GENOMIC DNA]</scope>
    <source>
        <strain evidence="2 3">MMS21-TAE1-1</strain>
    </source>
</reference>
<evidence type="ECO:0000256" key="1">
    <source>
        <dbReference type="SAM" id="MobiDB-lite"/>
    </source>
</evidence>
<feature type="compositionally biased region" description="Acidic residues" evidence="1">
    <location>
        <begin position="157"/>
        <end position="172"/>
    </location>
</feature>
<dbReference type="EMBL" id="JAHOPC010000002">
    <property type="protein sequence ID" value="MBU8865806.1"/>
    <property type="molecule type" value="Genomic_DNA"/>
</dbReference>
<keyword evidence="3" id="KW-1185">Reference proteome</keyword>
<dbReference type="Pfam" id="PF12900">
    <property type="entry name" value="Pyridox_ox_2"/>
    <property type="match status" value="1"/>
</dbReference>
<protein>
    <submittedName>
        <fullName evidence="2">Pyridoxamine 5'-phosphate oxidase family protein</fullName>
    </submittedName>
</protein>
<proteinExistence type="predicted"/>
<dbReference type="InterPro" id="IPR024747">
    <property type="entry name" value="Pyridox_Oxase-rel"/>
</dbReference>
<organism evidence="2 3">
    <name type="scientific">Paenarthrobacter aromaticivorans</name>
    <dbReference type="NCBI Taxonomy" id="2849150"/>
    <lineage>
        <taxon>Bacteria</taxon>
        <taxon>Bacillati</taxon>
        <taxon>Actinomycetota</taxon>
        <taxon>Actinomycetes</taxon>
        <taxon>Micrococcales</taxon>
        <taxon>Micrococcaceae</taxon>
        <taxon>Paenarthrobacter</taxon>
    </lineage>
</organism>